<dbReference type="AlphaFoldDB" id="F8F6A3"/>
<dbReference type="EMBL" id="CP002869">
    <property type="protein sequence ID" value="AEI42377.1"/>
    <property type="molecule type" value="Genomic_DNA"/>
</dbReference>
<dbReference type="HOGENOM" id="CLU_2899873_0_0_9"/>
<proteinExistence type="predicted"/>
<reference evidence="1 2" key="2">
    <citation type="journal article" date="2013" name="Genome Announc.">
        <title>Genome Sequence of Growth-Improving Paenibacillus mucilaginosus Strain KNP414.</title>
        <authorList>
            <person name="Lu J.J."/>
            <person name="Wang J.F."/>
            <person name="Hu X.F."/>
        </authorList>
    </citation>
    <scope>NUCLEOTIDE SEQUENCE [LARGE SCALE GENOMIC DNA]</scope>
    <source>
        <strain evidence="1 2">KNP414</strain>
    </source>
</reference>
<dbReference type="KEGG" id="pms:KNP414_03838"/>
<protein>
    <submittedName>
        <fullName evidence="1">Uncharacterized protein</fullName>
    </submittedName>
</protein>
<gene>
    <name evidence="1" type="ordered locus">KNP414_03838</name>
</gene>
<name>F8F6A3_PAEMK</name>
<reference evidence="2" key="1">
    <citation type="submission" date="2011-06" db="EMBL/GenBank/DDBJ databases">
        <title>Complete genome sequence of Paenibacillus mucilaginosus KNP414.</title>
        <authorList>
            <person name="Wang J."/>
            <person name="Hu S."/>
            <person name="Hu X."/>
            <person name="Zhang B."/>
            <person name="Dong D."/>
            <person name="Zhang S."/>
            <person name="Zhao K."/>
            <person name="Wu D."/>
        </authorList>
    </citation>
    <scope>NUCLEOTIDE SEQUENCE [LARGE SCALE GENOMIC DNA]</scope>
    <source>
        <strain evidence="2">KNP414</strain>
    </source>
</reference>
<organism evidence="1 2">
    <name type="scientific">Paenibacillus mucilaginosus (strain KNP414)</name>
    <dbReference type="NCBI Taxonomy" id="1036673"/>
    <lineage>
        <taxon>Bacteria</taxon>
        <taxon>Bacillati</taxon>
        <taxon>Bacillota</taxon>
        <taxon>Bacilli</taxon>
        <taxon>Bacillales</taxon>
        <taxon>Paenibacillaceae</taxon>
        <taxon>Paenibacillus</taxon>
    </lineage>
</organism>
<evidence type="ECO:0000313" key="1">
    <source>
        <dbReference type="EMBL" id="AEI42377.1"/>
    </source>
</evidence>
<dbReference type="Proteomes" id="UP000006620">
    <property type="component" value="Chromosome"/>
</dbReference>
<sequence length="62" mass="6917">MEQLPRQTAPESFNYRSSYFNDHGLFQINFLPSDKCNLNTIEPQIGYNTNKGIPGGAAIAIL</sequence>
<evidence type="ECO:0000313" key="2">
    <source>
        <dbReference type="Proteomes" id="UP000006620"/>
    </source>
</evidence>
<accession>F8F6A3</accession>